<accession>A0A6A5F8E0</accession>
<comment type="caution">
    <text evidence="2">The sequence shown here is derived from an EMBL/GenBank/DDBJ whole genome shotgun (WGS) entry which is preliminary data.</text>
</comment>
<evidence type="ECO:0000313" key="3">
    <source>
        <dbReference type="Proteomes" id="UP000465112"/>
    </source>
</evidence>
<reference evidence="2 3" key="1">
    <citation type="submission" date="2019-06" db="EMBL/GenBank/DDBJ databases">
        <title>A chromosome-scale genome assembly of the European perch, Perca fluviatilis.</title>
        <authorList>
            <person name="Roques C."/>
            <person name="Zahm M."/>
            <person name="Cabau C."/>
            <person name="Klopp C."/>
            <person name="Bouchez O."/>
            <person name="Donnadieu C."/>
            <person name="Kuhl H."/>
            <person name="Gislard M."/>
            <person name="Guendouz S."/>
            <person name="Journot L."/>
            <person name="Haffray P."/>
            <person name="Bestin A."/>
            <person name="Morvezen R."/>
            <person name="Feron R."/>
            <person name="Wen M."/>
            <person name="Jouanno E."/>
            <person name="Herpin A."/>
            <person name="Schartl M."/>
            <person name="Postlethwait J."/>
            <person name="Schaerlinger B."/>
            <person name="Chardard D."/>
            <person name="Lecocq T."/>
            <person name="Poncet C."/>
            <person name="Jaffrelo L."/>
            <person name="Lampietro C."/>
            <person name="Guiguen Y."/>
        </authorList>
    </citation>
    <scope>NUCLEOTIDE SEQUENCE [LARGE SCALE GENOMIC DNA]</scope>
    <source>
        <tissue evidence="2">Blood</tissue>
    </source>
</reference>
<gene>
    <name evidence="2" type="ORF">PFLUV_G00081130</name>
</gene>
<feature type="region of interest" description="Disordered" evidence="1">
    <location>
        <begin position="1"/>
        <end position="24"/>
    </location>
</feature>
<sequence>MGGALTGGRRVFSSFKSTGAGPSDKPRCVIDLGRLLKTFIGLKREPNSPPPRCPYHPYLRRSPHIQQYPVSPPAVRCAQSAALGFRAVRSLRFNFSANYGFI</sequence>
<dbReference type="Proteomes" id="UP000465112">
    <property type="component" value="Chromosome 7"/>
</dbReference>
<evidence type="ECO:0000313" key="2">
    <source>
        <dbReference type="EMBL" id="KAF1387559.1"/>
    </source>
</evidence>
<evidence type="ECO:0000256" key="1">
    <source>
        <dbReference type="SAM" id="MobiDB-lite"/>
    </source>
</evidence>
<protein>
    <submittedName>
        <fullName evidence="2">Uncharacterized protein</fullName>
    </submittedName>
</protein>
<dbReference type="AlphaFoldDB" id="A0A6A5F8E0"/>
<proteinExistence type="predicted"/>
<name>A0A6A5F8E0_PERFL</name>
<keyword evidence="3" id="KW-1185">Reference proteome</keyword>
<dbReference type="EMBL" id="VHII01000007">
    <property type="protein sequence ID" value="KAF1387559.1"/>
    <property type="molecule type" value="Genomic_DNA"/>
</dbReference>
<organism evidence="2 3">
    <name type="scientific">Perca fluviatilis</name>
    <name type="common">European perch</name>
    <dbReference type="NCBI Taxonomy" id="8168"/>
    <lineage>
        <taxon>Eukaryota</taxon>
        <taxon>Metazoa</taxon>
        <taxon>Chordata</taxon>
        <taxon>Craniata</taxon>
        <taxon>Vertebrata</taxon>
        <taxon>Euteleostomi</taxon>
        <taxon>Actinopterygii</taxon>
        <taxon>Neopterygii</taxon>
        <taxon>Teleostei</taxon>
        <taxon>Neoteleostei</taxon>
        <taxon>Acanthomorphata</taxon>
        <taxon>Eupercaria</taxon>
        <taxon>Perciformes</taxon>
        <taxon>Percoidei</taxon>
        <taxon>Percidae</taxon>
        <taxon>Percinae</taxon>
        <taxon>Perca</taxon>
    </lineage>
</organism>